<reference evidence="6 7" key="1">
    <citation type="submission" date="2024-03" db="EMBL/GenBank/DDBJ databases">
        <title>The Genome Sequence of Enterococcus sp. DIV2402.</title>
        <authorList>
            <consortium name="The Broad Institute Genomics Platform"/>
            <consortium name="The Broad Institute Microbial Omics Core"/>
            <consortium name="The Broad Institute Genomic Center for Infectious Diseases"/>
            <person name="Earl A."/>
            <person name="Manson A."/>
            <person name="Gilmore M."/>
            <person name="Schwartman J."/>
            <person name="Shea T."/>
            <person name="Abouelleil A."/>
            <person name="Cao P."/>
            <person name="Chapman S."/>
            <person name="Cusick C."/>
            <person name="Young S."/>
            <person name="Neafsey D."/>
            <person name="Nusbaum C."/>
            <person name="Birren B."/>
        </authorList>
    </citation>
    <scope>NUCLEOTIDE SEQUENCE [LARGE SCALE GENOMIC DNA]</scope>
    <source>
        <strain evidence="6 7">DIV2402</strain>
    </source>
</reference>
<name>A0ABZ2SKX3_9ENTE</name>
<dbReference type="RefSeq" id="WP_207941393.1">
    <property type="nucleotide sequence ID" value="NZ_CP147251.1"/>
</dbReference>
<dbReference type="PROSITE" id="PS50931">
    <property type="entry name" value="HTH_LYSR"/>
    <property type="match status" value="1"/>
</dbReference>
<sequence>MELRQLGYFQVVARLENMTAAAEELHIAQPSLSKSIAHLEEELGVKLFDRVGKRIKLNEYGTIFLVSVERIFRELDYSKYQLTHLIETKENSVTIGASSSKFLQELFQEFFLQHPTRRFKIAHITQQQELEAKLLDGEVDLGIFYTPIRHPEIACQPLLTEEIYLAVPPNHALAHRKNIHLSEVAEEPFISVTSDYAFGEMTKLFCREAGFDPDVAFEIESFDFIIQLVHAGFGVTFVPQSWTENKHQKSLPLLTIDSPTCQRTIWLSWLKNRYQTPITQGFKKFATNYFEQKKSQT</sequence>
<dbReference type="InterPro" id="IPR050950">
    <property type="entry name" value="HTH-type_LysR_regulators"/>
</dbReference>
<comment type="similarity">
    <text evidence="1">Belongs to the LysR transcriptional regulatory family.</text>
</comment>
<dbReference type="Pfam" id="PF03466">
    <property type="entry name" value="LysR_substrate"/>
    <property type="match status" value="1"/>
</dbReference>
<dbReference type="Pfam" id="PF00126">
    <property type="entry name" value="HTH_1"/>
    <property type="match status" value="1"/>
</dbReference>
<protein>
    <recommendedName>
        <fullName evidence="5">HTH lysR-type domain-containing protein</fullName>
    </recommendedName>
</protein>
<dbReference type="SUPFAM" id="SSF53850">
    <property type="entry name" value="Periplasmic binding protein-like II"/>
    <property type="match status" value="1"/>
</dbReference>
<accession>A0ABZ2SKX3</accession>
<dbReference type="InterPro" id="IPR000847">
    <property type="entry name" value="LysR_HTH_N"/>
</dbReference>
<keyword evidence="4" id="KW-0804">Transcription</keyword>
<dbReference type="InterPro" id="IPR005119">
    <property type="entry name" value="LysR_subst-bd"/>
</dbReference>
<dbReference type="SUPFAM" id="SSF46785">
    <property type="entry name" value="Winged helix' DNA-binding domain"/>
    <property type="match status" value="1"/>
</dbReference>
<keyword evidence="7" id="KW-1185">Reference proteome</keyword>
<dbReference type="Proteomes" id="UP000664701">
    <property type="component" value="Chromosome"/>
</dbReference>
<evidence type="ECO:0000313" key="6">
    <source>
        <dbReference type="EMBL" id="WYJ76493.1"/>
    </source>
</evidence>
<gene>
    <name evidence="6" type="ORF">DOK78_001125</name>
</gene>
<evidence type="ECO:0000259" key="5">
    <source>
        <dbReference type="PROSITE" id="PS50931"/>
    </source>
</evidence>
<evidence type="ECO:0000313" key="7">
    <source>
        <dbReference type="Proteomes" id="UP000664701"/>
    </source>
</evidence>
<dbReference type="EMBL" id="CP147251">
    <property type="protein sequence ID" value="WYJ76493.1"/>
    <property type="molecule type" value="Genomic_DNA"/>
</dbReference>
<dbReference type="PANTHER" id="PTHR30419:SF8">
    <property type="entry name" value="NITROGEN ASSIMILATION TRANSCRIPTIONAL ACTIVATOR-RELATED"/>
    <property type="match status" value="1"/>
</dbReference>
<evidence type="ECO:0000256" key="2">
    <source>
        <dbReference type="ARBA" id="ARBA00023015"/>
    </source>
</evidence>
<dbReference type="Gene3D" id="3.40.190.290">
    <property type="match status" value="1"/>
</dbReference>
<organism evidence="6 7">
    <name type="scientific">Candidatus Enterococcus lowellii</name>
    <dbReference type="NCBI Taxonomy" id="2230877"/>
    <lineage>
        <taxon>Bacteria</taxon>
        <taxon>Bacillati</taxon>
        <taxon>Bacillota</taxon>
        <taxon>Bacilli</taxon>
        <taxon>Lactobacillales</taxon>
        <taxon>Enterococcaceae</taxon>
        <taxon>Enterococcus</taxon>
    </lineage>
</organism>
<dbReference type="InterPro" id="IPR036390">
    <property type="entry name" value="WH_DNA-bd_sf"/>
</dbReference>
<evidence type="ECO:0000256" key="4">
    <source>
        <dbReference type="ARBA" id="ARBA00023163"/>
    </source>
</evidence>
<dbReference type="PANTHER" id="PTHR30419">
    <property type="entry name" value="HTH-TYPE TRANSCRIPTIONAL REGULATOR YBHD"/>
    <property type="match status" value="1"/>
</dbReference>
<dbReference type="CDD" id="cd05466">
    <property type="entry name" value="PBP2_LTTR_substrate"/>
    <property type="match status" value="1"/>
</dbReference>
<dbReference type="PRINTS" id="PR00039">
    <property type="entry name" value="HTHLYSR"/>
</dbReference>
<evidence type="ECO:0000256" key="1">
    <source>
        <dbReference type="ARBA" id="ARBA00009437"/>
    </source>
</evidence>
<keyword evidence="2" id="KW-0805">Transcription regulation</keyword>
<keyword evidence="3" id="KW-0238">DNA-binding</keyword>
<dbReference type="Gene3D" id="1.10.10.10">
    <property type="entry name" value="Winged helix-like DNA-binding domain superfamily/Winged helix DNA-binding domain"/>
    <property type="match status" value="1"/>
</dbReference>
<proteinExistence type="inferred from homology"/>
<evidence type="ECO:0000256" key="3">
    <source>
        <dbReference type="ARBA" id="ARBA00023125"/>
    </source>
</evidence>
<dbReference type="InterPro" id="IPR036388">
    <property type="entry name" value="WH-like_DNA-bd_sf"/>
</dbReference>
<feature type="domain" description="HTH lysR-type" evidence="5">
    <location>
        <begin position="1"/>
        <end position="58"/>
    </location>
</feature>